<reference evidence="2" key="2">
    <citation type="submission" date="2005-04" db="EMBL/GenBank/DDBJ databases">
        <authorList>
            <person name="Buell C.R."/>
            <person name="Wing R.A."/>
            <person name="McCombie W.A."/>
            <person name="Ouyang S."/>
        </authorList>
    </citation>
    <scope>NUCLEOTIDE SEQUENCE</scope>
</reference>
<reference evidence="2" key="3">
    <citation type="submission" date="2006-01" db="EMBL/GenBank/DDBJ databases">
        <authorList>
            <person name="Buell R."/>
        </authorList>
    </citation>
    <scope>NUCLEOTIDE SEQUENCE</scope>
</reference>
<reference evidence="2" key="1">
    <citation type="journal article" date="2005" name="BMC Biol.">
        <title>The sequence of rice chromosomes 11 and 12, rich in disease resistance genes and recent gene duplications.</title>
        <authorList>
            <consortium name="The rice chromosomes 11 and 12 sequencing consortia"/>
        </authorList>
    </citation>
    <scope>NUCLEOTIDE SEQUENCE [LARGE SCALE GENOMIC DNA]</scope>
</reference>
<dbReference type="PANTHER" id="PTHR10775:SF182">
    <property type="entry name" value="TRANSPOSON, EN_SPM-LIKE, TRANSPOSASE-ASSOCIATED DOMAIN PROTEIN-RELATED"/>
    <property type="match status" value="1"/>
</dbReference>
<dbReference type="EMBL" id="DP000011">
    <property type="protein sequence ID" value="ABA96304.1"/>
    <property type="molecule type" value="Genomic_DNA"/>
</dbReference>
<sequence>MEEDEAEKENIPDWAQFGGFDGNTTGELDEAIEDNDVADDLGQMLRDVKDDCESCEQGHKKLGTTLEFLQWKAKKNGVSDKAFGKLLKLLKNILPEGNKLFETTYEAKKLVYSLGLEVQKIHACPNDCILYRCEEYENLEVCPVCKALRYKIKRDDPGKVDGQPSKKRVPAKVMWIKSAGTPLALEPSLGHALELSRSPRLRVFLHRHAFLARPVGLRLSLTMSTTKVSEKNIILVKVEDLSEEQRADMEQIIQQFRDTYLNSYFINPQGEVVQKGKFTLLKQEEEETNDVKVEVKMEEELHTFQDRVDSTIFGGNIPTIWNVQGQHGNWPASRKPSIGSRKNNALFSNLSKADVWGTRLEDPQSRTIGASFTDAVRRRNWNIGSSATSKPTDVGQSADGASNTNNAQPGQSQQTHQPQLPIGNVPIGPQYVNVDPNITPYQQIPGFNIGGQYQPLSPMQYWQASSPFAQVHPQPVYNQYEQQYQGGAQQQMADVIAEVVREQFGIKPKDSRDQINWYACIPEGEFSTCTGVKQISQASCFTSTPEYFDKVPLPNRYKIPGFSKFSGQDNVSTYEHISQCLAQCDFESLAHLAQKVLAHEQHFQEAKRFKKVNYVYRYASDSDDDQDTEIGLAEWSKFKKTMMCQWVKDTSKEEKYDFDINKADKIFDLLLQEKQIQLPVGHILPSAEELKKRKYCKWHNTGSHHTNECKVFRQQIQSSIEQGRIKFDDGKEPMKIDGHPFPVNVAHATVDSSRLISKYQRKHDRRVRSFRRHQDDNCHSFAVVGRDAFEKYPVCRLLV</sequence>
<accession>Q2QVH4</accession>
<organism evidence="2">
    <name type="scientific">Oryza sativa subsp. japonica</name>
    <name type="common">Rice</name>
    <dbReference type="NCBI Taxonomy" id="39947"/>
    <lineage>
        <taxon>Eukaryota</taxon>
        <taxon>Viridiplantae</taxon>
        <taxon>Streptophyta</taxon>
        <taxon>Embryophyta</taxon>
        <taxon>Tracheophyta</taxon>
        <taxon>Spermatophyta</taxon>
        <taxon>Magnoliopsida</taxon>
        <taxon>Liliopsida</taxon>
        <taxon>Poales</taxon>
        <taxon>Poaceae</taxon>
        <taxon>BOP clade</taxon>
        <taxon>Oryzoideae</taxon>
        <taxon>Oryzeae</taxon>
        <taxon>Oryzinae</taxon>
        <taxon>Oryza</taxon>
        <taxon>Oryza sativa</taxon>
    </lineage>
</organism>
<dbReference type="PANTHER" id="PTHR10775">
    <property type="entry name" value="OS08G0208400 PROTEIN"/>
    <property type="match status" value="1"/>
</dbReference>
<evidence type="ECO:0000256" key="1">
    <source>
        <dbReference type="SAM" id="MobiDB-lite"/>
    </source>
</evidence>
<dbReference type="AlphaFoldDB" id="Q2QVH4"/>
<gene>
    <name evidence="2" type="ordered locus">LOC_Os12g12800</name>
</gene>
<feature type="compositionally biased region" description="Low complexity" evidence="1">
    <location>
        <begin position="408"/>
        <end position="421"/>
    </location>
</feature>
<evidence type="ECO:0000313" key="2">
    <source>
        <dbReference type="EMBL" id="ABA96304.1"/>
    </source>
</evidence>
<feature type="region of interest" description="Disordered" evidence="1">
    <location>
        <begin position="383"/>
        <end position="428"/>
    </location>
</feature>
<name>Q2QVH4_ORYSJ</name>
<proteinExistence type="predicted"/>
<feature type="compositionally biased region" description="Polar residues" evidence="1">
    <location>
        <begin position="383"/>
        <end position="407"/>
    </location>
</feature>
<protein>
    <submittedName>
        <fullName evidence="2">Transposon protein, putative, CACTA, En/Spm sub-class</fullName>
    </submittedName>
</protein>
<feature type="region of interest" description="Disordered" evidence="1">
    <location>
        <begin position="1"/>
        <end position="27"/>
    </location>
</feature>